<evidence type="ECO:0000313" key="2">
    <source>
        <dbReference type="EMBL" id="GAA2644334.1"/>
    </source>
</evidence>
<feature type="region of interest" description="Disordered" evidence="1">
    <location>
        <begin position="1"/>
        <end position="75"/>
    </location>
</feature>
<protein>
    <submittedName>
        <fullName evidence="2">Uncharacterized protein</fullName>
    </submittedName>
</protein>
<comment type="caution">
    <text evidence="2">The sequence shown here is derived from an EMBL/GenBank/DDBJ whole genome shotgun (WGS) entry which is preliminary data.</text>
</comment>
<feature type="compositionally biased region" description="Polar residues" evidence="1">
    <location>
        <begin position="11"/>
        <end position="23"/>
    </location>
</feature>
<reference evidence="2 3" key="1">
    <citation type="journal article" date="2019" name="Int. J. Syst. Evol. Microbiol.">
        <title>The Global Catalogue of Microorganisms (GCM) 10K type strain sequencing project: providing services to taxonomists for standard genome sequencing and annotation.</title>
        <authorList>
            <consortium name="The Broad Institute Genomics Platform"/>
            <consortium name="The Broad Institute Genome Sequencing Center for Infectious Disease"/>
            <person name="Wu L."/>
            <person name="Ma J."/>
        </authorList>
    </citation>
    <scope>NUCLEOTIDE SEQUENCE [LARGE SCALE GENOMIC DNA]</scope>
    <source>
        <strain evidence="2 3">JCM 16374</strain>
    </source>
</reference>
<sequence>MPGGAGRRGTPSRTQASATSGVDSSAKVLSMAFSSIRSRHRRGAVGAGRAANEVMISRRSGSDKPSANCGAADGA</sequence>
<keyword evidence="3" id="KW-1185">Reference proteome</keyword>
<organism evidence="2 3">
    <name type="scientific">Streptomyces lunalinharesii</name>
    <dbReference type="NCBI Taxonomy" id="333384"/>
    <lineage>
        <taxon>Bacteria</taxon>
        <taxon>Bacillati</taxon>
        <taxon>Actinomycetota</taxon>
        <taxon>Actinomycetes</taxon>
        <taxon>Kitasatosporales</taxon>
        <taxon>Streptomycetaceae</taxon>
        <taxon>Streptomyces</taxon>
    </lineage>
</organism>
<evidence type="ECO:0000256" key="1">
    <source>
        <dbReference type="SAM" id="MobiDB-lite"/>
    </source>
</evidence>
<dbReference type="EMBL" id="BAAARK010000001">
    <property type="protein sequence ID" value="GAA2644334.1"/>
    <property type="molecule type" value="Genomic_DNA"/>
</dbReference>
<proteinExistence type="predicted"/>
<evidence type="ECO:0000313" key="3">
    <source>
        <dbReference type="Proteomes" id="UP001500994"/>
    </source>
</evidence>
<dbReference type="Proteomes" id="UP001500994">
    <property type="component" value="Unassembled WGS sequence"/>
</dbReference>
<gene>
    <name evidence="2" type="ORF">GCM10009864_02580</name>
</gene>
<accession>A0ABN3R5U3</accession>
<name>A0ABN3R5U3_9ACTN</name>